<proteinExistence type="predicted"/>
<accession>A0A918FZG2</accession>
<keyword evidence="1" id="KW-0472">Membrane</keyword>
<gene>
    <name evidence="2" type="ORF">GCM10010269_50190</name>
</gene>
<keyword evidence="1" id="KW-0812">Transmembrane</keyword>
<keyword evidence="1" id="KW-1133">Transmembrane helix</keyword>
<evidence type="ECO:0000313" key="2">
    <source>
        <dbReference type="EMBL" id="GGS05297.1"/>
    </source>
</evidence>
<reference evidence="2" key="1">
    <citation type="journal article" date="2014" name="Int. J. Syst. Evol. Microbiol.">
        <title>Complete genome sequence of Corynebacterium casei LMG S-19264T (=DSM 44701T), isolated from a smear-ripened cheese.</title>
        <authorList>
            <consortium name="US DOE Joint Genome Institute (JGI-PGF)"/>
            <person name="Walter F."/>
            <person name="Albersmeier A."/>
            <person name="Kalinowski J."/>
            <person name="Ruckert C."/>
        </authorList>
    </citation>
    <scope>NUCLEOTIDE SEQUENCE</scope>
    <source>
        <strain evidence="2">JCM 4386</strain>
    </source>
</reference>
<dbReference type="AlphaFoldDB" id="A0A918FZG2"/>
<reference evidence="2" key="2">
    <citation type="submission" date="2020-09" db="EMBL/GenBank/DDBJ databases">
        <authorList>
            <person name="Sun Q."/>
            <person name="Ohkuma M."/>
        </authorList>
    </citation>
    <scope>NUCLEOTIDE SEQUENCE</scope>
    <source>
        <strain evidence="2">JCM 4386</strain>
    </source>
</reference>
<evidence type="ECO:0000313" key="3">
    <source>
        <dbReference type="Proteomes" id="UP000606194"/>
    </source>
</evidence>
<feature type="transmembrane region" description="Helical" evidence="1">
    <location>
        <begin position="118"/>
        <end position="136"/>
    </location>
</feature>
<keyword evidence="3" id="KW-1185">Reference proteome</keyword>
<dbReference type="EMBL" id="BMTL01000022">
    <property type="protein sequence ID" value="GGS05297.1"/>
    <property type="molecule type" value="Genomic_DNA"/>
</dbReference>
<dbReference type="Proteomes" id="UP000606194">
    <property type="component" value="Unassembled WGS sequence"/>
</dbReference>
<comment type="caution">
    <text evidence="2">The sequence shown here is derived from an EMBL/GenBank/DDBJ whole genome shotgun (WGS) entry which is preliminary data.</text>
</comment>
<feature type="transmembrane region" description="Helical" evidence="1">
    <location>
        <begin position="75"/>
        <end position="98"/>
    </location>
</feature>
<protein>
    <submittedName>
        <fullName evidence="2">Uncharacterized protein</fullName>
    </submittedName>
</protein>
<sequence>MIAHPLSRALHGGPHADGTAWAGELPAGGPAAATTALAATGYCLAFARTLSCAACVVVALVFFAGAVLRSRAPAAVVLSSGLGAMVSAQATACCWLSFTFSGPGPGPGGGTLHGGAGGAIHLAMTLVTVCALRAVAGSRLRLLVMTQAAPPSVFRRLRALLFARTSTRPAVDPSRCSGARAEDERRVPEVQLAGVTGRRGPPRPGRTGAARVWPACRALHA</sequence>
<feature type="transmembrane region" description="Helical" evidence="1">
    <location>
        <begin position="45"/>
        <end position="68"/>
    </location>
</feature>
<dbReference type="RefSeq" id="WP_190151565.1">
    <property type="nucleotide sequence ID" value="NZ_BMTL01000022.1"/>
</dbReference>
<name>A0A918FZG2_9ACTN</name>
<organism evidence="2 3">
    <name type="scientific">Streptomyces humidus</name>
    <dbReference type="NCBI Taxonomy" id="52259"/>
    <lineage>
        <taxon>Bacteria</taxon>
        <taxon>Bacillati</taxon>
        <taxon>Actinomycetota</taxon>
        <taxon>Actinomycetes</taxon>
        <taxon>Kitasatosporales</taxon>
        <taxon>Streptomycetaceae</taxon>
        <taxon>Streptomyces</taxon>
    </lineage>
</organism>
<evidence type="ECO:0000256" key="1">
    <source>
        <dbReference type="SAM" id="Phobius"/>
    </source>
</evidence>